<comment type="caution">
    <text evidence="1">The sequence shown here is derived from an EMBL/GenBank/DDBJ whole genome shotgun (WGS) entry which is preliminary data.</text>
</comment>
<evidence type="ECO:0000313" key="2">
    <source>
        <dbReference type="Proteomes" id="UP000789920"/>
    </source>
</evidence>
<proteinExistence type="predicted"/>
<organism evidence="1 2">
    <name type="scientific">Racocetra persica</name>
    <dbReference type="NCBI Taxonomy" id="160502"/>
    <lineage>
        <taxon>Eukaryota</taxon>
        <taxon>Fungi</taxon>
        <taxon>Fungi incertae sedis</taxon>
        <taxon>Mucoromycota</taxon>
        <taxon>Glomeromycotina</taxon>
        <taxon>Glomeromycetes</taxon>
        <taxon>Diversisporales</taxon>
        <taxon>Gigasporaceae</taxon>
        <taxon>Racocetra</taxon>
    </lineage>
</organism>
<feature type="non-terminal residue" evidence="1">
    <location>
        <position position="150"/>
    </location>
</feature>
<dbReference type="EMBL" id="CAJVQC010094632">
    <property type="protein sequence ID" value="CAG8827925.1"/>
    <property type="molecule type" value="Genomic_DNA"/>
</dbReference>
<dbReference type="Proteomes" id="UP000789920">
    <property type="component" value="Unassembled WGS sequence"/>
</dbReference>
<protein>
    <submittedName>
        <fullName evidence="1">13426_t:CDS:1</fullName>
    </submittedName>
</protein>
<accession>A0ACA9S6L5</accession>
<gene>
    <name evidence="1" type="ORF">RPERSI_LOCUS27103</name>
</gene>
<sequence length="150" mass="17810">PEFYDLLQPNQPVNHIPNNNPQPIQRIQSNQIIFDHFQLVRHHIQNNNFCSQSNNLQLPQSNQFNDFPQSNQLPNNNLQHIQSIQQNNNDFSQPNQLIYDQNHFQNNRNSFQSQPSQNNVHPNQFQLQIDQVKIYFNTILDELGNHQFSK</sequence>
<keyword evidence="2" id="KW-1185">Reference proteome</keyword>
<feature type="non-terminal residue" evidence="1">
    <location>
        <position position="1"/>
    </location>
</feature>
<reference evidence="1" key="1">
    <citation type="submission" date="2021-06" db="EMBL/GenBank/DDBJ databases">
        <authorList>
            <person name="Kallberg Y."/>
            <person name="Tangrot J."/>
            <person name="Rosling A."/>
        </authorList>
    </citation>
    <scope>NUCLEOTIDE SEQUENCE</scope>
    <source>
        <strain evidence="1">MA461A</strain>
    </source>
</reference>
<evidence type="ECO:0000313" key="1">
    <source>
        <dbReference type="EMBL" id="CAG8827925.1"/>
    </source>
</evidence>
<name>A0ACA9S6L5_9GLOM</name>